<evidence type="ECO:0000256" key="1">
    <source>
        <dbReference type="SAM" id="MobiDB-lite"/>
    </source>
</evidence>
<organism evidence="2">
    <name type="scientific">uncultured Caudovirales phage</name>
    <dbReference type="NCBI Taxonomy" id="2100421"/>
    <lineage>
        <taxon>Viruses</taxon>
        <taxon>Duplodnaviria</taxon>
        <taxon>Heunggongvirae</taxon>
        <taxon>Uroviricota</taxon>
        <taxon>Caudoviricetes</taxon>
        <taxon>Peduoviridae</taxon>
        <taxon>Maltschvirus</taxon>
        <taxon>Maltschvirus maltsch</taxon>
    </lineage>
</organism>
<name>A0A6J5N2T1_9CAUD</name>
<gene>
    <name evidence="2" type="ORF">UFOVP608_7</name>
</gene>
<dbReference type="InterPro" id="IPR007731">
    <property type="entry name" value="DUF669"/>
</dbReference>
<sequence>MAFLGQTFDANELPQGNGGNFEPLPEGSYNATVTQAELKPTNDGTGQYIKLRLDITGPSHQGRVIFSNLNIKNASAKAEEIGRQQLGDIMRAIGLAKVTDTDQLIGGNLNIKLSIRSARTDEKTGKTYEASNEVKAYRAINGGAAPTFQAAAPAAAQAAAAPAKASPPWAKK</sequence>
<dbReference type="Pfam" id="PF05037">
    <property type="entry name" value="DUF669"/>
    <property type="match status" value="1"/>
</dbReference>
<reference evidence="2" key="1">
    <citation type="submission" date="2020-04" db="EMBL/GenBank/DDBJ databases">
        <authorList>
            <person name="Chiriac C."/>
            <person name="Salcher M."/>
            <person name="Ghai R."/>
            <person name="Kavagutti S V."/>
        </authorList>
    </citation>
    <scope>NUCLEOTIDE SEQUENCE</scope>
</reference>
<evidence type="ECO:0008006" key="3">
    <source>
        <dbReference type="Google" id="ProtNLM"/>
    </source>
</evidence>
<feature type="region of interest" description="Disordered" evidence="1">
    <location>
        <begin position="1"/>
        <end position="28"/>
    </location>
</feature>
<dbReference type="EMBL" id="LR796583">
    <property type="protein sequence ID" value="CAB4152271.1"/>
    <property type="molecule type" value="Genomic_DNA"/>
</dbReference>
<evidence type="ECO:0000313" key="2">
    <source>
        <dbReference type="EMBL" id="CAB4152271.1"/>
    </source>
</evidence>
<proteinExistence type="predicted"/>
<protein>
    <recommendedName>
        <fullName evidence="3">DUF669 domain-containing protein</fullName>
    </recommendedName>
</protein>
<accession>A0A6J5N2T1</accession>